<feature type="domain" description="Glycosyltransferase RgtA/B/C/D-like" evidence="9">
    <location>
        <begin position="103"/>
        <end position="263"/>
    </location>
</feature>
<evidence type="ECO:0000256" key="7">
    <source>
        <dbReference type="ARBA" id="ARBA00023136"/>
    </source>
</evidence>
<dbReference type="RefSeq" id="WP_189488199.1">
    <property type="nucleotide sequence ID" value="NZ_BMZO01000002.1"/>
</dbReference>
<reference evidence="10" key="1">
    <citation type="journal article" date="2014" name="Int. J. Syst. Evol. Microbiol.">
        <title>Complete genome sequence of Corynebacterium casei LMG S-19264T (=DSM 44701T), isolated from a smear-ripened cheese.</title>
        <authorList>
            <consortium name="US DOE Joint Genome Institute (JGI-PGF)"/>
            <person name="Walter F."/>
            <person name="Albersmeier A."/>
            <person name="Kalinowski J."/>
            <person name="Ruckert C."/>
        </authorList>
    </citation>
    <scope>NUCLEOTIDE SEQUENCE</scope>
    <source>
        <strain evidence="10">KCTC 42097</strain>
    </source>
</reference>
<sequence>MPAFSMDGFALRLHILGLLGYSSGSLKPVPAIFTLVQAAIVLIHSEASSSSPKVKNWYAPAAIALFVVAFALYADLSRINLDRHGDMVENYAWGMLWQWGNAKHPPFFGWVTAVWFSVFERGSGTYYLLSAVSSGLTLLAIWRIALRYGDQSLALLAVLVAMMLPPMTFLAIKYNASSAMTPIWAAAFLFYLRGLEKRKLYDAVILGALAGAAMLTKYHSAVLLGALFLHALFDKDARPVLFSAFGFVTAVTFFATVAGHILWLIRNDFLPITYAAEQGGGGLADVAEYALSFLASIPLYILPGAALLLLINTRVTDARPILSRIKPEGLLRTVEGRALLSFAILPTILTLILGIGVQAEISSVWALPFYTPFAVLLALLVPEGLRRTQFRKPLFFVASFFALLLALTPFLRDYASRLDVSNAMAPLEELVAQVDEMWATHGGRTPAPALVGERVFVNAAAFYSRFDPYVIMENNLVHVKDYASLDTIRASGTIGICRNDGATWCAAQVQALLPTGTQPQSITIKGTDGTSDWPFLIWIVPAQPAN</sequence>
<evidence type="ECO:0000256" key="8">
    <source>
        <dbReference type="SAM" id="Phobius"/>
    </source>
</evidence>
<keyword evidence="5 8" id="KW-0812">Transmembrane</keyword>
<dbReference type="Proteomes" id="UP000641137">
    <property type="component" value="Unassembled WGS sequence"/>
</dbReference>
<evidence type="ECO:0000313" key="10">
    <source>
        <dbReference type="EMBL" id="GHC65666.1"/>
    </source>
</evidence>
<dbReference type="AlphaFoldDB" id="A0A8J3GFZ0"/>
<feature type="transmembrane region" description="Helical" evidence="8">
    <location>
        <begin position="57"/>
        <end position="74"/>
    </location>
</feature>
<dbReference type="PANTHER" id="PTHR33908">
    <property type="entry name" value="MANNOSYLTRANSFERASE YKCB-RELATED"/>
    <property type="match status" value="1"/>
</dbReference>
<proteinExistence type="predicted"/>
<comment type="caution">
    <text evidence="10">The sequence shown here is derived from an EMBL/GenBank/DDBJ whole genome shotgun (WGS) entry which is preliminary data.</text>
</comment>
<feature type="transmembrane region" description="Helical" evidence="8">
    <location>
        <begin position="240"/>
        <end position="265"/>
    </location>
</feature>
<evidence type="ECO:0000256" key="5">
    <source>
        <dbReference type="ARBA" id="ARBA00022692"/>
    </source>
</evidence>
<dbReference type="InterPro" id="IPR038731">
    <property type="entry name" value="RgtA/B/C-like"/>
</dbReference>
<feature type="transmembrane region" description="Helical" evidence="8">
    <location>
        <begin position="363"/>
        <end position="381"/>
    </location>
</feature>
<dbReference type="GO" id="GO:0005886">
    <property type="term" value="C:plasma membrane"/>
    <property type="evidence" value="ECO:0007669"/>
    <property type="project" value="UniProtKB-SubCell"/>
</dbReference>
<evidence type="ECO:0000313" key="11">
    <source>
        <dbReference type="Proteomes" id="UP000641137"/>
    </source>
</evidence>
<keyword evidence="11" id="KW-1185">Reference proteome</keyword>
<evidence type="ECO:0000256" key="2">
    <source>
        <dbReference type="ARBA" id="ARBA00022475"/>
    </source>
</evidence>
<protein>
    <recommendedName>
        <fullName evidence="9">Glycosyltransferase RgtA/B/C/D-like domain-containing protein</fullName>
    </recommendedName>
</protein>
<gene>
    <name evidence="10" type="ORF">GCM10010136_08520</name>
</gene>
<evidence type="ECO:0000256" key="4">
    <source>
        <dbReference type="ARBA" id="ARBA00022679"/>
    </source>
</evidence>
<evidence type="ECO:0000256" key="1">
    <source>
        <dbReference type="ARBA" id="ARBA00004651"/>
    </source>
</evidence>
<keyword evidence="6 8" id="KW-1133">Transmembrane helix</keyword>
<keyword evidence="4" id="KW-0808">Transferase</keyword>
<evidence type="ECO:0000256" key="3">
    <source>
        <dbReference type="ARBA" id="ARBA00022676"/>
    </source>
</evidence>
<evidence type="ECO:0000256" key="6">
    <source>
        <dbReference type="ARBA" id="ARBA00022989"/>
    </source>
</evidence>
<dbReference type="EMBL" id="BMZO01000002">
    <property type="protein sequence ID" value="GHC65666.1"/>
    <property type="molecule type" value="Genomic_DNA"/>
</dbReference>
<dbReference type="GO" id="GO:0009103">
    <property type="term" value="P:lipopolysaccharide biosynthetic process"/>
    <property type="evidence" value="ECO:0007669"/>
    <property type="project" value="UniProtKB-ARBA"/>
</dbReference>
<dbReference type="InterPro" id="IPR050297">
    <property type="entry name" value="LipidA_mod_glycosyltrf_83"/>
</dbReference>
<organism evidence="10 11">
    <name type="scientific">Limoniibacter endophyticus</name>
    <dbReference type="NCBI Taxonomy" id="1565040"/>
    <lineage>
        <taxon>Bacteria</taxon>
        <taxon>Pseudomonadati</taxon>
        <taxon>Pseudomonadota</taxon>
        <taxon>Alphaproteobacteria</taxon>
        <taxon>Hyphomicrobiales</taxon>
        <taxon>Bartonellaceae</taxon>
        <taxon>Limoniibacter</taxon>
    </lineage>
</organism>
<feature type="transmembrane region" description="Helical" evidence="8">
    <location>
        <begin position="126"/>
        <end position="146"/>
    </location>
</feature>
<reference evidence="10" key="2">
    <citation type="submission" date="2020-09" db="EMBL/GenBank/DDBJ databases">
        <authorList>
            <person name="Sun Q."/>
            <person name="Kim S."/>
        </authorList>
    </citation>
    <scope>NUCLEOTIDE SEQUENCE</scope>
    <source>
        <strain evidence="10">KCTC 42097</strain>
    </source>
</reference>
<feature type="transmembrane region" description="Helical" evidence="8">
    <location>
        <begin position="215"/>
        <end position="233"/>
    </location>
</feature>
<comment type="subcellular location">
    <subcellularLocation>
        <location evidence="1">Cell membrane</location>
        <topology evidence="1">Multi-pass membrane protein</topology>
    </subcellularLocation>
</comment>
<keyword evidence="7 8" id="KW-0472">Membrane</keyword>
<dbReference type="PANTHER" id="PTHR33908:SF9">
    <property type="entry name" value="BLL5595 PROTEIN"/>
    <property type="match status" value="1"/>
</dbReference>
<feature type="transmembrane region" description="Helical" evidence="8">
    <location>
        <begin position="152"/>
        <end position="172"/>
    </location>
</feature>
<keyword evidence="3" id="KW-0328">Glycosyltransferase</keyword>
<accession>A0A8J3GFZ0</accession>
<dbReference type="GO" id="GO:0016763">
    <property type="term" value="F:pentosyltransferase activity"/>
    <property type="evidence" value="ECO:0007669"/>
    <property type="project" value="TreeGrafter"/>
</dbReference>
<dbReference type="Pfam" id="PF13231">
    <property type="entry name" value="PMT_2"/>
    <property type="match status" value="1"/>
</dbReference>
<name>A0A8J3GFZ0_9HYPH</name>
<feature type="transmembrane region" description="Helical" evidence="8">
    <location>
        <begin position="338"/>
        <end position="357"/>
    </location>
</feature>
<feature type="transmembrane region" description="Helical" evidence="8">
    <location>
        <begin position="289"/>
        <end position="311"/>
    </location>
</feature>
<evidence type="ECO:0000259" key="9">
    <source>
        <dbReference type="Pfam" id="PF13231"/>
    </source>
</evidence>
<feature type="transmembrane region" description="Helical" evidence="8">
    <location>
        <begin position="393"/>
        <end position="411"/>
    </location>
</feature>
<keyword evidence="2" id="KW-1003">Cell membrane</keyword>